<dbReference type="AlphaFoldDB" id="A0A1H8JX02"/>
<evidence type="ECO:0000259" key="4">
    <source>
        <dbReference type="PROSITE" id="PS50043"/>
    </source>
</evidence>
<dbReference type="GO" id="GO:0004016">
    <property type="term" value="F:adenylate cyclase activity"/>
    <property type="evidence" value="ECO:0007669"/>
    <property type="project" value="TreeGrafter"/>
</dbReference>
<feature type="compositionally biased region" description="Low complexity" evidence="3">
    <location>
        <begin position="434"/>
        <end position="459"/>
    </location>
</feature>
<dbReference type="InterPro" id="IPR041664">
    <property type="entry name" value="AAA_16"/>
</dbReference>
<keyword evidence="6" id="KW-1185">Reference proteome</keyword>
<accession>A0A1H8JX02</accession>
<dbReference type="GO" id="GO:0005524">
    <property type="term" value="F:ATP binding"/>
    <property type="evidence" value="ECO:0007669"/>
    <property type="project" value="UniProtKB-KW"/>
</dbReference>
<dbReference type="Pfam" id="PF13191">
    <property type="entry name" value="AAA_16"/>
    <property type="match status" value="1"/>
</dbReference>
<feature type="domain" description="HTH luxR-type" evidence="4">
    <location>
        <begin position="912"/>
        <end position="974"/>
    </location>
</feature>
<sequence>MLHGRDRDAAALDALLDGAREGRSGALVLRGEAGIGKSALLGRAAAAAGDMAVIRSSGIEFEAELPYAGLQLLLRRAMGSLDALPGPQRRALRTAFGLASEGAAEPMFVGLAVLSLLSDHAGERGLLCVVDDAQWLDRASVDALAFAARRLDAEGVVMLFAARDGEGAFPAAGLPELRLGALDAEASAALLAERGGELAESARGQILAEARGNPLALLELPQALRAHQAVPGGGAGELPLTSRLHLAFHGQVSRLPRGTRTLLLVAAADHTGDPGILVRAAGTLGVGVEDLPPAEDAGLVFVDEEDRLRFRHPLVRAAVHQRAALPERLAAHRALAQACDPVLDPDHRAWHLAAAATGPDEEVAAALQETAGRARERSGHAAAAAAYERAARLSTDPVARAERLVLAAESASEAGEIDRARDFAHQADRAAAPSATAHGTSGAPAGAAGSPPARPAGTALPPPTGSAPPTAGADARPAEDAQAATPSGEAGGDAGRAAVLRARLLHVLGLADFWQGDFPAAHRVLTEAAGLAAAADPAGAARMLVQAAHTAWYLGSAEVDDTVQRLAAVELPADAPIRPVAGFVVGALGRGAGEGPPPAVDAAAAQARAARGGRVDPRDLVMLCGVGLTLGQDAEAHALTTVLTAESRESGGIGRIGTLLFFRAEAEIFQSRLDDAHRTASEGLRISRDTGQGQWVSQLSSTLAHVAALRGDEAECRARVDEALAAGSGSGVAPGAPWTYWSQGLLDLGLGRAQSALDRLLLLTGPAVRHQICATRSVPDLVEAAVRLGVPDRADEAFARFAHWAARSRQPWAAALVARCRALRAQDGGAEEAYTRALAGHDPQRRAMEWARTALLYGEWLRRARRKSEARGPLRDALDVFERLGTRPWADRARAELGAAGAVVAVAPRVRSVADEAGLTPQESQIVRLAARGLSNKDIAAQLFLSPRTVGYHLYKAYPKLGVISRGELTAMFA</sequence>
<dbReference type="Gene3D" id="1.10.10.10">
    <property type="entry name" value="Winged helix-like DNA-binding domain superfamily/Winged helix DNA-binding domain"/>
    <property type="match status" value="1"/>
</dbReference>
<proteinExistence type="predicted"/>
<dbReference type="PANTHER" id="PTHR16305">
    <property type="entry name" value="TESTICULAR SOLUBLE ADENYLYL CYCLASE"/>
    <property type="match status" value="1"/>
</dbReference>
<organism evidence="5 6">
    <name type="scientific">Actinacidiphila rubida</name>
    <dbReference type="NCBI Taxonomy" id="310780"/>
    <lineage>
        <taxon>Bacteria</taxon>
        <taxon>Bacillati</taxon>
        <taxon>Actinomycetota</taxon>
        <taxon>Actinomycetes</taxon>
        <taxon>Kitasatosporales</taxon>
        <taxon>Streptomycetaceae</taxon>
        <taxon>Actinacidiphila</taxon>
    </lineage>
</organism>
<keyword evidence="1" id="KW-0547">Nucleotide-binding</keyword>
<dbReference type="InterPro" id="IPR027417">
    <property type="entry name" value="P-loop_NTPase"/>
</dbReference>
<keyword evidence="2" id="KW-0067">ATP-binding</keyword>
<dbReference type="SUPFAM" id="SSF52540">
    <property type="entry name" value="P-loop containing nucleoside triphosphate hydrolases"/>
    <property type="match status" value="1"/>
</dbReference>
<evidence type="ECO:0000313" key="5">
    <source>
        <dbReference type="EMBL" id="SEN85220.1"/>
    </source>
</evidence>
<dbReference type="InterPro" id="IPR016032">
    <property type="entry name" value="Sig_transdc_resp-reg_C-effctor"/>
</dbReference>
<evidence type="ECO:0000313" key="6">
    <source>
        <dbReference type="Proteomes" id="UP000181951"/>
    </source>
</evidence>
<dbReference type="InterPro" id="IPR000792">
    <property type="entry name" value="Tscrpt_reg_LuxR_C"/>
</dbReference>
<dbReference type="GO" id="GO:0003677">
    <property type="term" value="F:DNA binding"/>
    <property type="evidence" value="ECO:0007669"/>
    <property type="project" value="InterPro"/>
</dbReference>
<dbReference type="EMBL" id="FODD01000011">
    <property type="protein sequence ID" value="SEN85220.1"/>
    <property type="molecule type" value="Genomic_DNA"/>
</dbReference>
<dbReference type="GO" id="GO:0005737">
    <property type="term" value="C:cytoplasm"/>
    <property type="evidence" value="ECO:0007669"/>
    <property type="project" value="TreeGrafter"/>
</dbReference>
<dbReference type="GO" id="GO:0006355">
    <property type="term" value="P:regulation of DNA-templated transcription"/>
    <property type="evidence" value="ECO:0007669"/>
    <property type="project" value="InterPro"/>
</dbReference>
<dbReference type="CDD" id="cd06170">
    <property type="entry name" value="LuxR_C_like"/>
    <property type="match status" value="1"/>
</dbReference>
<dbReference type="SMART" id="SM00421">
    <property type="entry name" value="HTH_LUXR"/>
    <property type="match status" value="1"/>
</dbReference>
<feature type="compositionally biased region" description="Low complexity" evidence="3">
    <location>
        <begin position="467"/>
        <end position="484"/>
    </location>
</feature>
<reference evidence="5 6" key="1">
    <citation type="submission" date="2016-10" db="EMBL/GenBank/DDBJ databases">
        <authorList>
            <person name="de Groot N.N."/>
        </authorList>
    </citation>
    <scope>NUCLEOTIDE SEQUENCE [LARGE SCALE GENOMIC DNA]</scope>
    <source>
        <strain evidence="5 6">CGMCC 4.2026</strain>
    </source>
</reference>
<name>A0A1H8JX02_9ACTN</name>
<dbReference type="Proteomes" id="UP000181951">
    <property type="component" value="Unassembled WGS sequence"/>
</dbReference>
<dbReference type="SUPFAM" id="SSF46894">
    <property type="entry name" value="C-terminal effector domain of the bipartite response regulators"/>
    <property type="match status" value="1"/>
</dbReference>
<evidence type="ECO:0000256" key="3">
    <source>
        <dbReference type="SAM" id="MobiDB-lite"/>
    </source>
</evidence>
<dbReference type="InterPro" id="IPR036388">
    <property type="entry name" value="WH-like_DNA-bd_sf"/>
</dbReference>
<dbReference type="RefSeq" id="WP_075016877.1">
    <property type="nucleotide sequence ID" value="NZ_FODD01000011.1"/>
</dbReference>
<evidence type="ECO:0000256" key="1">
    <source>
        <dbReference type="ARBA" id="ARBA00022741"/>
    </source>
</evidence>
<dbReference type="PANTHER" id="PTHR16305:SF35">
    <property type="entry name" value="TRANSCRIPTIONAL ACTIVATOR DOMAIN"/>
    <property type="match status" value="1"/>
</dbReference>
<dbReference type="PROSITE" id="PS50043">
    <property type="entry name" value="HTH_LUXR_2"/>
    <property type="match status" value="1"/>
</dbReference>
<evidence type="ECO:0000256" key="2">
    <source>
        <dbReference type="ARBA" id="ARBA00022840"/>
    </source>
</evidence>
<dbReference type="PRINTS" id="PR00038">
    <property type="entry name" value="HTHLUXR"/>
</dbReference>
<dbReference type="STRING" id="310780.SAMN05216267_101193"/>
<dbReference type="Pfam" id="PF00196">
    <property type="entry name" value="GerE"/>
    <property type="match status" value="1"/>
</dbReference>
<feature type="region of interest" description="Disordered" evidence="3">
    <location>
        <begin position="425"/>
        <end position="493"/>
    </location>
</feature>
<gene>
    <name evidence="5" type="ORF">SAMN05216267_101193</name>
</gene>
<protein>
    <submittedName>
        <fullName evidence="5">Regulatory protein, luxR family</fullName>
    </submittedName>
</protein>